<dbReference type="AlphaFoldDB" id="A0A2M8F8H3"/>
<protein>
    <recommendedName>
        <fullName evidence="4">Integral membrane protein</fullName>
    </recommendedName>
</protein>
<dbReference type="Proteomes" id="UP000231456">
    <property type="component" value="Unassembled WGS sequence"/>
</dbReference>
<reference evidence="3" key="1">
    <citation type="submission" date="2017-09" db="EMBL/GenBank/DDBJ databases">
        <title>Depth-based differentiation of microbial function through sediment-hosted aquifers and enrichment of novel symbionts in the deep terrestrial subsurface.</title>
        <authorList>
            <person name="Probst A.J."/>
            <person name="Ladd B."/>
            <person name="Jarett J.K."/>
            <person name="Geller-Mcgrath D.E."/>
            <person name="Sieber C.M.K."/>
            <person name="Emerson J.B."/>
            <person name="Anantharaman K."/>
            <person name="Thomas B.C."/>
            <person name="Malmstrom R."/>
            <person name="Stieglmeier M."/>
            <person name="Klingl A."/>
            <person name="Woyke T."/>
            <person name="Ryan C.M."/>
            <person name="Banfield J.F."/>
        </authorList>
    </citation>
    <scope>NUCLEOTIDE SEQUENCE [LARGE SCALE GENOMIC DNA]</scope>
</reference>
<feature type="transmembrane region" description="Helical" evidence="1">
    <location>
        <begin position="20"/>
        <end position="40"/>
    </location>
</feature>
<accession>A0A2M8F8H3</accession>
<gene>
    <name evidence="2" type="ORF">CO030_05090</name>
</gene>
<evidence type="ECO:0000256" key="1">
    <source>
        <dbReference type="SAM" id="Phobius"/>
    </source>
</evidence>
<keyword evidence="1" id="KW-0472">Membrane</keyword>
<evidence type="ECO:0000313" key="2">
    <source>
        <dbReference type="EMBL" id="PJC52030.1"/>
    </source>
</evidence>
<keyword evidence="1" id="KW-1133">Transmembrane helix</keyword>
<sequence>MYAMRIYPLKLYIKKKQNIILLGSSLLLNIASWVWLLVNIRPSVGQVFLHYNILFGVDLVGSWYSVLSLPIAGFFIILLNAVLGWFLYKQDHFAAYLLNAIAVLVNIFLLVSSALLVFLNV</sequence>
<evidence type="ECO:0000313" key="3">
    <source>
        <dbReference type="Proteomes" id="UP000231456"/>
    </source>
</evidence>
<name>A0A2M8F8H3_9BACT</name>
<feature type="transmembrane region" description="Helical" evidence="1">
    <location>
        <begin position="95"/>
        <end position="119"/>
    </location>
</feature>
<feature type="transmembrane region" description="Helical" evidence="1">
    <location>
        <begin position="60"/>
        <end position="88"/>
    </location>
</feature>
<comment type="caution">
    <text evidence="2">The sequence shown here is derived from an EMBL/GenBank/DDBJ whole genome shotgun (WGS) entry which is preliminary data.</text>
</comment>
<organism evidence="2 3">
    <name type="scientific">Candidatus Magasanikbacteria bacterium CG_4_9_14_0_2_um_filter_42_11</name>
    <dbReference type="NCBI Taxonomy" id="1974643"/>
    <lineage>
        <taxon>Bacteria</taxon>
        <taxon>Candidatus Magasanikiibacteriota</taxon>
    </lineage>
</organism>
<evidence type="ECO:0008006" key="4">
    <source>
        <dbReference type="Google" id="ProtNLM"/>
    </source>
</evidence>
<dbReference type="EMBL" id="PFRH01000152">
    <property type="protein sequence ID" value="PJC52030.1"/>
    <property type="molecule type" value="Genomic_DNA"/>
</dbReference>
<keyword evidence="1" id="KW-0812">Transmembrane</keyword>
<proteinExistence type="predicted"/>